<evidence type="ECO:0000256" key="1">
    <source>
        <dbReference type="SAM" id="Phobius"/>
    </source>
</evidence>
<evidence type="ECO:0000313" key="3">
    <source>
        <dbReference type="Proteomes" id="UP000035996"/>
    </source>
</evidence>
<dbReference type="Proteomes" id="UP000035996">
    <property type="component" value="Unassembled WGS sequence"/>
</dbReference>
<dbReference type="OrthoDB" id="2967968at2"/>
<keyword evidence="1" id="KW-0472">Membrane</keyword>
<accession>A0A0J6CSP1</accession>
<reference evidence="2" key="1">
    <citation type="submission" date="2015-06" db="EMBL/GenBank/DDBJ databases">
        <authorList>
            <person name="Liu B."/>
            <person name="Wang J."/>
            <person name="Zhu Y."/>
            <person name="Liu G."/>
            <person name="Chen Q."/>
            <person name="Zheng C."/>
            <person name="Che J."/>
            <person name="Ge C."/>
            <person name="Shi H."/>
            <person name="Pan Z."/>
            <person name="Liu X."/>
        </authorList>
    </citation>
    <scope>NUCLEOTIDE SEQUENCE [LARGE SCALE GENOMIC DNA]</scope>
    <source>
        <strain evidence="2">DSM 16346</strain>
    </source>
</reference>
<protein>
    <submittedName>
        <fullName evidence="2">Uncharacterized protein</fullName>
    </submittedName>
</protein>
<sequence length="193" mass="22654">MRSKRSGITLSLGGIGLIVLLYVSMSWIYPYARYSLNKSITYDADSYLVEDYVQQLNDLTNNYETLSSIDPTHDQLQYLLPMYNQEWLISEEPIKMNEENIDQMAFEVKEARNLLLSLAFEEIYLPNAKAQLKSSIEDSLAIEESIYELRDSESHSRETLQTQYHNLHGMFENSLRMLVTFYERYDEEKAMNE</sequence>
<dbReference type="STRING" id="157733.AB986_09070"/>
<dbReference type="EMBL" id="LELK01000001">
    <property type="protein sequence ID" value="KMM39341.1"/>
    <property type="molecule type" value="Genomic_DNA"/>
</dbReference>
<dbReference type="AlphaFoldDB" id="A0A0J6CSP1"/>
<proteinExistence type="predicted"/>
<gene>
    <name evidence="2" type="ORF">AB986_09070</name>
</gene>
<keyword evidence="1" id="KW-1133">Transmembrane helix</keyword>
<keyword evidence="1" id="KW-0812">Transmembrane</keyword>
<keyword evidence="3" id="KW-1185">Reference proteome</keyword>
<organism evidence="2 3">
    <name type="scientific">Guptibacillus hwajinpoensis</name>
    <dbReference type="NCBI Taxonomy" id="208199"/>
    <lineage>
        <taxon>Bacteria</taxon>
        <taxon>Bacillati</taxon>
        <taxon>Bacillota</taxon>
        <taxon>Bacilli</taxon>
        <taxon>Bacillales</taxon>
        <taxon>Guptibacillaceae</taxon>
        <taxon>Guptibacillus</taxon>
    </lineage>
</organism>
<evidence type="ECO:0000313" key="2">
    <source>
        <dbReference type="EMBL" id="KMM39341.1"/>
    </source>
</evidence>
<comment type="caution">
    <text evidence="2">The sequence shown here is derived from an EMBL/GenBank/DDBJ whole genome shotgun (WGS) entry which is preliminary data.</text>
</comment>
<feature type="transmembrane region" description="Helical" evidence="1">
    <location>
        <begin position="7"/>
        <end position="29"/>
    </location>
</feature>
<dbReference type="RefSeq" id="WP_048310511.1">
    <property type="nucleotide sequence ID" value="NZ_CP119526.1"/>
</dbReference>
<name>A0A0J6CSP1_9BACL</name>